<gene>
    <name evidence="1" type="ORF">LCGC14_2585310</name>
</gene>
<dbReference type="EMBL" id="LAZR01043264">
    <property type="protein sequence ID" value="KKL07508.1"/>
    <property type="molecule type" value="Genomic_DNA"/>
</dbReference>
<protein>
    <submittedName>
        <fullName evidence="1">Uncharacterized protein</fullName>
    </submittedName>
</protein>
<comment type="caution">
    <text evidence="1">The sequence shown here is derived from an EMBL/GenBank/DDBJ whole genome shotgun (WGS) entry which is preliminary data.</text>
</comment>
<organism evidence="1">
    <name type="scientific">marine sediment metagenome</name>
    <dbReference type="NCBI Taxonomy" id="412755"/>
    <lineage>
        <taxon>unclassified sequences</taxon>
        <taxon>metagenomes</taxon>
        <taxon>ecological metagenomes</taxon>
    </lineage>
</organism>
<proteinExistence type="predicted"/>
<dbReference type="AlphaFoldDB" id="A0A0F9D600"/>
<name>A0A0F9D600_9ZZZZ</name>
<accession>A0A0F9D600</accession>
<evidence type="ECO:0000313" key="1">
    <source>
        <dbReference type="EMBL" id="KKL07508.1"/>
    </source>
</evidence>
<sequence>MKQNYKHRLEHNFGLDTDGLLRDELNKYSKRMSEIAEQYHLPKNYICRVITYHTFRKVRRGRNANLEKSVDVVERWLRMGGGR</sequence>
<reference evidence="1" key="1">
    <citation type="journal article" date="2015" name="Nature">
        <title>Complex archaea that bridge the gap between prokaryotes and eukaryotes.</title>
        <authorList>
            <person name="Spang A."/>
            <person name="Saw J.H."/>
            <person name="Jorgensen S.L."/>
            <person name="Zaremba-Niedzwiedzka K."/>
            <person name="Martijn J."/>
            <person name="Lind A.E."/>
            <person name="van Eijk R."/>
            <person name="Schleper C."/>
            <person name="Guy L."/>
            <person name="Ettema T.J."/>
        </authorList>
    </citation>
    <scope>NUCLEOTIDE SEQUENCE</scope>
</reference>